<dbReference type="PANTHER" id="PTHR35186:SF4">
    <property type="entry name" value="PRION-INHIBITION AND PROPAGATION HELO DOMAIN-CONTAINING PROTEIN"/>
    <property type="match status" value="1"/>
</dbReference>
<dbReference type="EMBL" id="BN001302">
    <property type="protein sequence ID" value="CBF74142.1"/>
    <property type="molecule type" value="Genomic_DNA"/>
</dbReference>
<proteinExistence type="predicted"/>
<dbReference type="OrthoDB" id="3565018at2759"/>
<evidence type="ECO:0000313" key="3">
    <source>
        <dbReference type="Proteomes" id="UP000000560"/>
    </source>
</evidence>
<dbReference type="InterPro" id="IPR056002">
    <property type="entry name" value="DUF7580"/>
</dbReference>
<dbReference type="InParanoid" id="Q5AU09"/>
<dbReference type="GeneID" id="2869003"/>
<dbReference type="PANTHER" id="PTHR35186">
    <property type="entry name" value="ANK_REP_REGION DOMAIN-CONTAINING PROTEIN"/>
    <property type="match status" value="1"/>
</dbReference>
<dbReference type="STRING" id="227321.Q5AU09"/>
<protein>
    <recommendedName>
        <fullName evidence="1">DUF7580 domain-containing protein</fullName>
    </recommendedName>
</protein>
<reference evidence="3" key="1">
    <citation type="journal article" date="2005" name="Nature">
        <title>Sequencing of Aspergillus nidulans and comparative analysis with A. fumigatus and A. oryzae.</title>
        <authorList>
            <person name="Galagan J.E."/>
            <person name="Calvo S.E."/>
            <person name="Cuomo C."/>
            <person name="Ma L.J."/>
            <person name="Wortman J.R."/>
            <person name="Batzoglou S."/>
            <person name="Lee S.I."/>
            <person name="Basturkmen M."/>
            <person name="Spevak C.C."/>
            <person name="Clutterbuck J."/>
            <person name="Kapitonov V."/>
            <person name="Jurka J."/>
            <person name="Scazzocchio C."/>
            <person name="Farman M."/>
            <person name="Butler J."/>
            <person name="Purcell S."/>
            <person name="Harris S."/>
            <person name="Braus G.H."/>
            <person name="Draht O."/>
            <person name="Busch S."/>
            <person name="D'Enfert C."/>
            <person name="Bouchier C."/>
            <person name="Goldman G.H."/>
            <person name="Bell-Pedersen D."/>
            <person name="Griffiths-Jones S."/>
            <person name="Doonan J.H."/>
            <person name="Yu J."/>
            <person name="Vienken K."/>
            <person name="Pain A."/>
            <person name="Freitag M."/>
            <person name="Selker E.U."/>
            <person name="Archer D.B."/>
            <person name="Penalva M.A."/>
            <person name="Oakley B.R."/>
            <person name="Momany M."/>
            <person name="Tanaka T."/>
            <person name="Kumagai T."/>
            <person name="Asai K."/>
            <person name="Machida M."/>
            <person name="Nierman W.C."/>
            <person name="Denning D.W."/>
            <person name="Caddick M."/>
            <person name="Hynes M."/>
            <person name="Paoletti M."/>
            <person name="Fischer R."/>
            <person name="Miller B."/>
            <person name="Dyer P."/>
            <person name="Sachs M.S."/>
            <person name="Osmani S.A."/>
            <person name="Birren B.W."/>
        </authorList>
    </citation>
    <scope>NUCLEOTIDE SEQUENCE [LARGE SCALE GENOMIC DNA]</scope>
    <source>
        <strain evidence="3">FGSC A4 / ATCC 38163 / CBS 112.46 / NRRL 194 / M139</strain>
    </source>
</reference>
<accession>C8V7E1</accession>
<dbReference type="KEGG" id="ani:ANIA_08221"/>
<accession>Q5AU09</accession>
<keyword evidence="3" id="KW-1185">Reference proteome</keyword>
<reference evidence="3" key="2">
    <citation type="journal article" date="2009" name="Fungal Genet. Biol.">
        <title>The 2008 update of the Aspergillus nidulans genome annotation: a community effort.</title>
        <authorList>
            <person name="Wortman J.R."/>
            <person name="Gilsenan J.M."/>
            <person name="Joardar V."/>
            <person name="Deegan J."/>
            <person name="Clutterbuck J."/>
            <person name="Andersen M.R."/>
            <person name="Archer D."/>
            <person name="Bencina M."/>
            <person name="Braus G."/>
            <person name="Coutinho P."/>
            <person name="von Dohren H."/>
            <person name="Doonan J."/>
            <person name="Driessen A.J."/>
            <person name="Durek P."/>
            <person name="Espeso E."/>
            <person name="Fekete E."/>
            <person name="Flipphi M."/>
            <person name="Estrada C.G."/>
            <person name="Geysens S."/>
            <person name="Goldman G."/>
            <person name="de Groot P.W."/>
            <person name="Hansen K."/>
            <person name="Harris S.D."/>
            <person name="Heinekamp T."/>
            <person name="Helmstaedt K."/>
            <person name="Henrissat B."/>
            <person name="Hofmann G."/>
            <person name="Homan T."/>
            <person name="Horio T."/>
            <person name="Horiuchi H."/>
            <person name="James S."/>
            <person name="Jones M."/>
            <person name="Karaffa L."/>
            <person name="Karanyi Z."/>
            <person name="Kato M."/>
            <person name="Keller N."/>
            <person name="Kelly D.E."/>
            <person name="Kiel J.A."/>
            <person name="Kim J.M."/>
            <person name="van der Klei I.J."/>
            <person name="Klis F.M."/>
            <person name="Kovalchuk A."/>
            <person name="Krasevec N."/>
            <person name="Kubicek C.P."/>
            <person name="Liu B."/>
            <person name="Maccabe A."/>
            <person name="Meyer V."/>
            <person name="Mirabito P."/>
            <person name="Miskei M."/>
            <person name="Mos M."/>
            <person name="Mullins J."/>
            <person name="Nelson D.R."/>
            <person name="Nielsen J."/>
            <person name="Oakley B.R."/>
            <person name="Osmani S.A."/>
            <person name="Pakula T."/>
            <person name="Paszewski A."/>
            <person name="Paulsen I."/>
            <person name="Pilsyk S."/>
            <person name="Pocsi I."/>
            <person name="Punt P.J."/>
            <person name="Ram A.F."/>
            <person name="Ren Q."/>
            <person name="Robellet X."/>
            <person name="Robson G."/>
            <person name="Seiboth B."/>
            <person name="van Solingen P."/>
            <person name="Specht T."/>
            <person name="Sun J."/>
            <person name="Taheri-Talesh N."/>
            <person name="Takeshita N."/>
            <person name="Ussery D."/>
            <person name="vanKuyk P.A."/>
            <person name="Visser H."/>
            <person name="van de Vondervoort P.J."/>
            <person name="de Vries R.P."/>
            <person name="Walton J."/>
            <person name="Xiang X."/>
            <person name="Xiong Y."/>
            <person name="Zeng A.P."/>
            <person name="Brandt B.W."/>
            <person name="Cornell M.J."/>
            <person name="van den Hondel C.A."/>
            <person name="Visser J."/>
            <person name="Oliver S.G."/>
            <person name="Turner G."/>
        </authorList>
    </citation>
    <scope>GENOME REANNOTATION</scope>
    <source>
        <strain evidence="3">FGSC A4 / ATCC 38163 / CBS 112.46 / NRRL 194 / M139</strain>
    </source>
</reference>
<dbReference type="OMA" id="FCGNWLK"/>
<evidence type="ECO:0000259" key="1">
    <source>
        <dbReference type="Pfam" id="PF24476"/>
    </source>
</evidence>
<dbReference type="Pfam" id="PF24476">
    <property type="entry name" value="DUF7580"/>
    <property type="match status" value="1"/>
</dbReference>
<organism evidence="2 3">
    <name type="scientific">Emericella nidulans (strain FGSC A4 / ATCC 38163 / CBS 112.46 / NRRL 194 / M139)</name>
    <name type="common">Aspergillus nidulans</name>
    <dbReference type="NCBI Taxonomy" id="227321"/>
    <lineage>
        <taxon>Eukaryota</taxon>
        <taxon>Fungi</taxon>
        <taxon>Dikarya</taxon>
        <taxon>Ascomycota</taxon>
        <taxon>Pezizomycotina</taxon>
        <taxon>Eurotiomycetes</taxon>
        <taxon>Eurotiomycetidae</taxon>
        <taxon>Eurotiales</taxon>
        <taxon>Aspergillaceae</taxon>
        <taxon>Aspergillus</taxon>
        <taxon>Aspergillus subgen. Nidulantes</taxon>
    </lineage>
</organism>
<feature type="domain" description="DUF7580" evidence="1">
    <location>
        <begin position="137"/>
        <end position="430"/>
    </location>
</feature>
<evidence type="ECO:0000313" key="2">
    <source>
        <dbReference type="EMBL" id="CBF74142.1"/>
    </source>
</evidence>
<name>Q5AU09_EMENI</name>
<dbReference type="Proteomes" id="UP000000560">
    <property type="component" value="Chromosome II"/>
</dbReference>
<dbReference type="RefSeq" id="XP_681490.1">
    <property type="nucleotide sequence ID" value="XM_676398.1"/>
</dbReference>
<dbReference type="HOGENOM" id="CLU_026305_1_0_1"/>
<dbReference type="AlphaFoldDB" id="Q5AU09"/>
<gene>
    <name evidence="2" type="ORF">ANIA_08221</name>
</gene>
<sequence>MASGIEVAGLTLSILPLLIDQINGYVRGIEKNTAFRSYRRELKGCSVGLSTQQTILLNTLKQALEGVVDDVDQIQPTQTLNIRKSLKLVSRAVYNDLLYKIGETNTILQTLIDQSAHREDTRKSRRPWSYLLKRYRKALKHAEGLFMAIIRGNCWRCRCKEQHCVHLQLQTNPLQSTDEYFHCKVDDNSQFRIAFSNTDSAEAKVQFDIPVVGEARPSKLNNEALSAPLIQDFCSYLCAAEPHIRQRESMGSISNELGNFVKCKMHTVKMLPKPVTEKPLSEVLSQISRRDRLYVAAGLACGVTQFCGNWLKPWWNSLDVHLAAVGDGTNVLLDNLYLSWAVSAMETNQGPRGDDMCSGFGNNQLLALGLALVELPLGTSLQQLLALQEENQDTLVAKLKSASWLVKLVYMESGTNYADAVDSCLYWSALCVERSFEEPVIYSIISFLRC</sequence>